<dbReference type="SUPFAM" id="SSF55729">
    <property type="entry name" value="Acyl-CoA N-acyltransferases (Nat)"/>
    <property type="match status" value="1"/>
</dbReference>
<dbReference type="Gene3D" id="3.40.630.30">
    <property type="match status" value="1"/>
</dbReference>
<dbReference type="InterPro" id="IPR000182">
    <property type="entry name" value="GNAT_dom"/>
</dbReference>
<dbReference type="Pfam" id="PF13673">
    <property type="entry name" value="Acetyltransf_10"/>
    <property type="match status" value="1"/>
</dbReference>
<organism evidence="2 3">
    <name type="scientific">Sphingobacterium tenebrionis</name>
    <dbReference type="NCBI Taxonomy" id="3111775"/>
    <lineage>
        <taxon>Bacteria</taxon>
        <taxon>Pseudomonadati</taxon>
        <taxon>Bacteroidota</taxon>
        <taxon>Sphingobacteriia</taxon>
        <taxon>Sphingobacteriales</taxon>
        <taxon>Sphingobacteriaceae</taxon>
        <taxon>Sphingobacterium</taxon>
    </lineage>
</organism>
<feature type="domain" description="N-acetyltransferase" evidence="1">
    <location>
        <begin position="3"/>
        <end position="146"/>
    </location>
</feature>
<sequence>MEINIRPYDTRDRESLLQVLNSNIPTYFHPDELEDFKSYLDKELEDYFVLEVDGKVVAGAGINYELSENLAKLSWDFISSDWQQQGLGSRLMQHRLGHILSNPAIKHITVRTSQLAEEFYAKHGFVEVERKKDYWAEGFDMVKMQYAFTR</sequence>
<evidence type="ECO:0000259" key="1">
    <source>
        <dbReference type="PROSITE" id="PS51186"/>
    </source>
</evidence>
<dbReference type="InterPro" id="IPR016181">
    <property type="entry name" value="Acyl_CoA_acyltransferase"/>
</dbReference>
<proteinExistence type="predicted"/>
<comment type="caution">
    <text evidence="2">The sequence shown here is derived from an EMBL/GenBank/DDBJ whole genome shotgun (WGS) entry which is preliminary data.</text>
</comment>
<reference evidence="2 3" key="1">
    <citation type="submission" date="2024-01" db="EMBL/GenBank/DDBJ databases">
        <title>Sphingobacterium tenebrionis sp. nov., a novel endophyte isolated from tenebrio molitor intestines.</title>
        <authorList>
            <person name="Zhang C."/>
        </authorList>
    </citation>
    <scope>NUCLEOTIDE SEQUENCE [LARGE SCALE GENOMIC DNA]</scope>
    <source>
        <strain evidence="2 3">PU5-4</strain>
    </source>
</reference>
<name>A0ABU8I697_9SPHI</name>
<evidence type="ECO:0000313" key="3">
    <source>
        <dbReference type="Proteomes" id="UP001363035"/>
    </source>
</evidence>
<dbReference type="RefSeq" id="WP_134776883.1">
    <property type="nucleotide sequence ID" value="NZ_JAYLLN010000022.1"/>
</dbReference>
<dbReference type="CDD" id="cd04301">
    <property type="entry name" value="NAT_SF"/>
    <property type="match status" value="1"/>
</dbReference>
<keyword evidence="3" id="KW-1185">Reference proteome</keyword>
<protein>
    <submittedName>
        <fullName evidence="2">GNAT family N-acetyltransferase</fullName>
    </submittedName>
</protein>
<dbReference type="EMBL" id="JAYLLN010000022">
    <property type="protein sequence ID" value="MEI5985259.1"/>
    <property type="molecule type" value="Genomic_DNA"/>
</dbReference>
<gene>
    <name evidence="2" type="ORF">VJ786_10125</name>
</gene>
<evidence type="ECO:0000313" key="2">
    <source>
        <dbReference type="EMBL" id="MEI5985259.1"/>
    </source>
</evidence>
<dbReference type="PROSITE" id="PS51186">
    <property type="entry name" value="GNAT"/>
    <property type="match status" value="1"/>
</dbReference>
<accession>A0ABU8I697</accession>
<dbReference type="Proteomes" id="UP001363035">
    <property type="component" value="Unassembled WGS sequence"/>
</dbReference>